<protein>
    <submittedName>
        <fullName evidence="1">Uncharacterized protein</fullName>
    </submittedName>
</protein>
<proteinExistence type="predicted"/>
<accession>A0A1X7SZZ1</accession>
<dbReference type="InParanoid" id="A0A1X7SZZ1"/>
<reference evidence="1" key="1">
    <citation type="submission" date="2017-05" db="UniProtKB">
        <authorList>
            <consortium name="EnsemblMetazoa"/>
        </authorList>
    </citation>
    <scope>IDENTIFICATION</scope>
</reference>
<dbReference type="EnsemblMetazoa" id="Aqu2.1.07512_001">
    <property type="protein sequence ID" value="Aqu2.1.07512_001"/>
    <property type="gene ID" value="Aqu2.1.07512"/>
</dbReference>
<evidence type="ECO:0000313" key="1">
    <source>
        <dbReference type="EnsemblMetazoa" id="Aqu2.1.07512_001"/>
    </source>
</evidence>
<organism evidence="1">
    <name type="scientific">Amphimedon queenslandica</name>
    <name type="common">Sponge</name>
    <dbReference type="NCBI Taxonomy" id="400682"/>
    <lineage>
        <taxon>Eukaryota</taxon>
        <taxon>Metazoa</taxon>
        <taxon>Porifera</taxon>
        <taxon>Demospongiae</taxon>
        <taxon>Heteroscleromorpha</taxon>
        <taxon>Haplosclerida</taxon>
        <taxon>Niphatidae</taxon>
        <taxon>Amphimedon</taxon>
    </lineage>
</organism>
<name>A0A1X7SZZ1_AMPQE</name>
<dbReference type="AlphaFoldDB" id="A0A1X7SZZ1"/>
<sequence>MKCYGIINVQIFSLKSATHLSQEPKNKLALFYFMIGNVSAKYCSSLLNIHFLCITWSKTPQECGAKTVLEPVMKDINYLEEVSHRTKASISGIHMYMYLS</sequence>